<sequence>MAGMIICIDLDLCGKVVSRISFLPHGYWRQLGVAQVQLLVGVEDASGKVLGILAHGPDIFTALTHDNRGAGVLAHR</sequence>
<protein>
    <submittedName>
        <fullName evidence="1">Unannotated protein</fullName>
    </submittedName>
</protein>
<dbReference type="EMBL" id="CAEZXZ010000179">
    <property type="protein sequence ID" value="CAB4712856.1"/>
    <property type="molecule type" value="Genomic_DNA"/>
</dbReference>
<reference evidence="1" key="1">
    <citation type="submission" date="2020-05" db="EMBL/GenBank/DDBJ databases">
        <authorList>
            <person name="Chiriac C."/>
            <person name="Salcher M."/>
            <person name="Ghai R."/>
            <person name="Kavagutti S V."/>
        </authorList>
    </citation>
    <scope>NUCLEOTIDE SEQUENCE</scope>
</reference>
<dbReference type="AlphaFoldDB" id="A0A6J6QPZ0"/>
<gene>
    <name evidence="1" type="ORF">UFOPK2625_01109</name>
</gene>
<evidence type="ECO:0000313" key="1">
    <source>
        <dbReference type="EMBL" id="CAB4712856.1"/>
    </source>
</evidence>
<name>A0A6J6QPZ0_9ZZZZ</name>
<proteinExistence type="predicted"/>
<organism evidence="1">
    <name type="scientific">freshwater metagenome</name>
    <dbReference type="NCBI Taxonomy" id="449393"/>
    <lineage>
        <taxon>unclassified sequences</taxon>
        <taxon>metagenomes</taxon>
        <taxon>ecological metagenomes</taxon>
    </lineage>
</organism>
<accession>A0A6J6QPZ0</accession>